<accession>A0A7M2T4X6</accession>
<proteinExistence type="predicted"/>
<dbReference type="Gene3D" id="3.40.50.150">
    <property type="entry name" value="Vaccinia Virus protein VP39"/>
    <property type="match status" value="1"/>
</dbReference>
<dbReference type="KEGG" id="schf:IPT68_29065"/>
<dbReference type="InterPro" id="IPR041698">
    <property type="entry name" value="Methyltransf_25"/>
</dbReference>
<keyword evidence="6" id="KW-1185">Reference proteome</keyword>
<dbReference type="InterPro" id="IPR029063">
    <property type="entry name" value="SAM-dependent_MTases_sf"/>
</dbReference>
<evidence type="ECO:0000256" key="1">
    <source>
        <dbReference type="ARBA" id="ARBA00022603"/>
    </source>
</evidence>
<keyword evidence="3" id="KW-0949">S-adenosyl-L-methionine</keyword>
<dbReference type="Proteomes" id="UP000594008">
    <property type="component" value="Chromosome"/>
</dbReference>
<evidence type="ECO:0000313" key="6">
    <source>
        <dbReference type="Proteomes" id="UP000594008"/>
    </source>
</evidence>
<keyword evidence="1 5" id="KW-0489">Methyltransferase</keyword>
<dbReference type="PANTHER" id="PTHR43464">
    <property type="entry name" value="METHYLTRANSFERASE"/>
    <property type="match status" value="1"/>
</dbReference>
<dbReference type="Pfam" id="PF13649">
    <property type="entry name" value="Methyltransf_25"/>
    <property type="match status" value="1"/>
</dbReference>
<organism evidence="5 6">
    <name type="scientific">Streptomyces chromofuscus</name>
    <dbReference type="NCBI Taxonomy" id="42881"/>
    <lineage>
        <taxon>Bacteria</taxon>
        <taxon>Bacillati</taxon>
        <taxon>Actinomycetota</taxon>
        <taxon>Actinomycetes</taxon>
        <taxon>Kitasatosporales</taxon>
        <taxon>Streptomycetaceae</taxon>
        <taxon>Streptomyces</taxon>
    </lineage>
</organism>
<keyword evidence="2 5" id="KW-0808">Transferase</keyword>
<dbReference type="GO" id="GO:0032259">
    <property type="term" value="P:methylation"/>
    <property type="evidence" value="ECO:0007669"/>
    <property type="project" value="UniProtKB-KW"/>
</dbReference>
<dbReference type="PANTHER" id="PTHR43464:SF19">
    <property type="entry name" value="UBIQUINONE BIOSYNTHESIS O-METHYLTRANSFERASE, MITOCHONDRIAL"/>
    <property type="match status" value="1"/>
</dbReference>
<protein>
    <submittedName>
        <fullName evidence="5">Methyltransferase domain-containing protein</fullName>
    </submittedName>
</protein>
<sequence>MRMRILPQEMKRKWRAWKCPARKSRLLNGAVVTQYETRGDFFAEYADVYAAAPYNDFTEEVSKKLPDLISHYRAGGGSLLDLGCGTGTLLIALAGSFGRLTGVDQSPDMLRHAGEAARRAGVDVDLVRGDLREYRGDQRHSVVTCTYNTVNYLVGEGDLELAARTLRAATEDGGLAVLDAHPVWFVERAWAGQVFVEQNTEDILEVWENSYDAATGRVDTTVTVVRRTPEGGWHRVHETHPQRGHDPAAVTGALLAAGFTSVDTYAGLDREPVREDTRRVWYVAR</sequence>
<dbReference type="CDD" id="cd02440">
    <property type="entry name" value="AdoMet_MTases"/>
    <property type="match status" value="1"/>
</dbReference>
<dbReference type="RefSeq" id="WP_189701422.1">
    <property type="nucleotide sequence ID" value="NZ_BMTA01000027.1"/>
</dbReference>
<name>A0A7M2T4X6_STRCW</name>
<gene>
    <name evidence="5" type="ORF">IPT68_29065</name>
</gene>
<evidence type="ECO:0000256" key="2">
    <source>
        <dbReference type="ARBA" id="ARBA00022679"/>
    </source>
</evidence>
<feature type="domain" description="Methyltransferase" evidence="4">
    <location>
        <begin position="80"/>
        <end position="174"/>
    </location>
</feature>
<reference evidence="5 6" key="1">
    <citation type="submission" date="2020-10" db="EMBL/GenBank/DDBJ databases">
        <title>Streptomyces chromofuscus complate genome analysis.</title>
        <authorList>
            <person name="Anwar N."/>
        </authorList>
    </citation>
    <scope>NUCLEOTIDE SEQUENCE [LARGE SCALE GENOMIC DNA]</scope>
    <source>
        <strain evidence="5 6">DSM 40273</strain>
    </source>
</reference>
<dbReference type="Gene3D" id="2.20.25.110">
    <property type="entry name" value="S-adenosyl-L-methionine-dependent methyltransferases"/>
    <property type="match status" value="1"/>
</dbReference>
<evidence type="ECO:0000313" key="5">
    <source>
        <dbReference type="EMBL" id="QOV43716.1"/>
    </source>
</evidence>
<dbReference type="AlphaFoldDB" id="A0A7M2T4X6"/>
<dbReference type="GO" id="GO:0008168">
    <property type="term" value="F:methyltransferase activity"/>
    <property type="evidence" value="ECO:0007669"/>
    <property type="project" value="UniProtKB-KW"/>
</dbReference>
<dbReference type="SUPFAM" id="SSF53335">
    <property type="entry name" value="S-adenosyl-L-methionine-dependent methyltransferases"/>
    <property type="match status" value="1"/>
</dbReference>
<evidence type="ECO:0000256" key="3">
    <source>
        <dbReference type="ARBA" id="ARBA00022691"/>
    </source>
</evidence>
<dbReference type="EMBL" id="CP063374">
    <property type="protein sequence ID" value="QOV43716.1"/>
    <property type="molecule type" value="Genomic_DNA"/>
</dbReference>
<evidence type="ECO:0000259" key="4">
    <source>
        <dbReference type="Pfam" id="PF13649"/>
    </source>
</evidence>